<gene>
    <name evidence="1" type="ORF">DNU06_01570</name>
</gene>
<evidence type="ECO:0000313" key="2">
    <source>
        <dbReference type="Proteomes" id="UP000249248"/>
    </source>
</evidence>
<sequence length="222" mass="25774">MKKYPFLSLVVVLIAIQCRKDKSLPYCEEFPQNCVEIMTVKDHFYFDVGTYWVYQEETTGQLDSQWVSESYTQPNVCWFNYTINSSITAYYSHITSKLLAGGIDSGLVKKDERTILIARAKTKAGDFVGNSWIAPFYYEMNDSVGNWGGVSSVSYLWVENRYPEFIQFNLHFIDVIKIRETHNIAEQSQATIHFYAKDVGLIRKELLDSNKVWNLIRDNIVK</sequence>
<organism evidence="1 2">
    <name type="scientific">Putridiphycobacter roseus</name>
    <dbReference type="NCBI Taxonomy" id="2219161"/>
    <lineage>
        <taxon>Bacteria</taxon>
        <taxon>Pseudomonadati</taxon>
        <taxon>Bacteroidota</taxon>
        <taxon>Flavobacteriia</taxon>
        <taxon>Flavobacteriales</taxon>
        <taxon>Crocinitomicaceae</taxon>
        <taxon>Putridiphycobacter</taxon>
    </lineage>
</organism>
<accession>A0A2W1NUU9</accession>
<keyword evidence="2" id="KW-1185">Reference proteome</keyword>
<dbReference type="OrthoDB" id="679512at2"/>
<reference evidence="1 2" key="1">
    <citation type="submission" date="2018-06" db="EMBL/GenBank/DDBJ databases">
        <title>The draft genome sequence of Crocinitomix sp. SM1701.</title>
        <authorList>
            <person name="Zhang X."/>
        </authorList>
    </citation>
    <scope>NUCLEOTIDE SEQUENCE [LARGE SCALE GENOMIC DNA]</scope>
    <source>
        <strain evidence="1 2">SM1701</strain>
    </source>
</reference>
<dbReference type="RefSeq" id="WP_111061448.1">
    <property type="nucleotide sequence ID" value="NZ_JBHUCU010000007.1"/>
</dbReference>
<dbReference type="EMBL" id="QKSB01000001">
    <property type="protein sequence ID" value="PZE18548.1"/>
    <property type="molecule type" value="Genomic_DNA"/>
</dbReference>
<dbReference type="AlphaFoldDB" id="A0A2W1NUU9"/>
<evidence type="ECO:0000313" key="1">
    <source>
        <dbReference type="EMBL" id="PZE18548.1"/>
    </source>
</evidence>
<dbReference type="Proteomes" id="UP000249248">
    <property type="component" value="Unassembled WGS sequence"/>
</dbReference>
<protein>
    <submittedName>
        <fullName evidence="1">Uncharacterized protein</fullName>
    </submittedName>
</protein>
<name>A0A2W1NUU9_9FLAO</name>
<comment type="caution">
    <text evidence="1">The sequence shown here is derived from an EMBL/GenBank/DDBJ whole genome shotgun (WGS) entry which is preliminary data.</text>
</comment>
<proteinExistence type="predicted"/>